<dbReference type="AlphaFoldDB" id="A0AAP0LYV6"/>
<dbReference type="Proteomes" id="UP001428341">
    <property type="component" value="Unassembled WGS sequence"/>
</dbReference>
<organism evidence="3 4">
    <name type="scientific">Citrus x changshan-huyou</name>
    <dbReference type="NCBI Taxonomy" id="2935761"/>
    <lineage>
        <taxon>Eukaryota</taxon>
        <taxon>Viridiplantae</taxon>
        <taxon>Streptophyta</taxon>
        <taxon>Embryophyta</taxon>
        <taxon>Tracheophyta</taxon>
        <taxon>Spermatophyta</taxon>
        <taxon>Magnoliopsida</taxon>
        <taxon>eudicotyledons</taxon>
        <taxon>Gunneridae</taxon>
        <taxon>Pentapetalae</taxon>
        <taxon>rosids</taxon>
        <taxon>malvids</taxon>
        <taxon>Sapindales</taxon>
        <taxon>Rutaceae</taxon>
        <taxon>Aurantioideae</taxon>
        <taxon>Citrus</taxon>
    </lineage>
</organism>
<name>A0AAP0LYV6_9ROSI</name>
<accession>A0AAP0LYV6</accession>
<protein>
    <recommendedName>
        <fullName evidence="5">Peptidase A1 domain-containing protein</fullName>
    </recommendedName>
</protein>
<dbReference type="Gene3D" id="2.40.70.10">
    <property type="entry name" value="Acid Proteases"/>
    <property type="match status" value="2"/>
</dbReference>
<dbReference type="EMBL" id="JBCGBO010000007">
    <property type="protein sequence ID" value="KAK9188185.1"/>
    <property type="molecule type" value="Genomic_DNA"/>
</dbReference>
<evidence type="ECO:0000256" key="2">
    <source>
        <dbReference type="ARBA" id="ARBA00022801"/>
    </source>
</evidence>
<keyword evidence="4" id="KW-1185">Reference proteome</keyword>
<dbReference type="GO" id="GO:0006508">
    <property type="term" value="P:proteolysis"/>
    <property type="evidence" value="ECO:0007669"/>
    <property type="project" value="UniProtKB-KW"/>
</dbReference>
<dbReference type="GO" id="GO:0005576">
    <property type="term" value="C:extracellular region"/>
    <property type="evidence" value="ECO:0007669"/>
    <property type="project" value="TreeGrafter"/>
</dbReference>
<comment type="caution">
    <text evidence="3">The sequence shown here is derived from an EMBL/GenBank/DDBJ whole genome shotgun (WGS) entry which is preliminary data.</text>
</comment>
<dbReference type="SUPFAM" id="SSF50630">
    <property type="entry name" value="Acid proteases"/>
    <property type="match status" value="1"/>
</dbReference>
<proteinExistence type="predicted"/>
<dbReference type="PANTHER" id="PTHR47967">
    <property type="entry name" value="OS07G0603500 PROTEIN-RELATED"/>
    <property type="match status" value="1"/>
</dbReference>
<evidence type="ECO:0000313" key="4">
    <source>
        <dbReference type="Proteomes" id="UP001428341"/>
    </source>
</evidence>
<reference evidence="3 4" key="1">
    <citation type="submission" date="2024-05" db="EMBL/GenBank/DDBJ databases">
        <title>Haplotype-resolved chromosome-level genome assembly of Huyou (Citrus changshanensis).</title>
        <authorList>
            <person name="Miao C."/>
            <person name="Chen W."/>
            <person name="Wu Y."/>
            <person name="Wang L."/>
            <person name="Zhao S."/>
            <person name="Grierson D."/>
            <person name="Xu C."/>
            <person name="Chen K."/>
        </authorList>
    </citation>
    <scope>NUCLEOTIDE SEQUENCE [LARGE SCALE GENOMIC DNA]</scope>
    <source>
        <strain evidence="3">01-14</strain>
        <tissue evidence="3">Leaf</tissue>
    </source>
</reference>
<gene>
    <name evidence="3" type="ORF">WN944_019584</name>
</gene>
<keyword evidence="2" id="KW-0378">Hydrolase</keyword>
<sequence length="176" mass="18775">MKGTPCFFVGGGNCVYSVSYGDKSYSNEGPLALKLLEYLALEGGNVSLVSQMGPSLGGKFSYCMVPLSLLEAAKSTKINFGTNGVVSCSGVISTPLVARNPKTFYFLPLEAISVGNQRIEVLDSSSSGTKEGNAIIDSGFDQGLAIYGKLMQMNFLVGYDTEKRTVSFKQTDCTNR</sequence>
<dbReference type="PANTHER" id="PTHR47967:SF66">
    <property type="entry name" value="ASPARTIC PROTEINASE CDR1-RELATED"/>
    <property type="match status" value="1"/>
</dbReference>
<dbReference type="GO" id="GO:0008233">
    <property type="term" value="F:peptidase activity"/>
    <property type="evidence" value="ECO:0007669"/>
    <property type="project" value="UniProtKB-KW"/>
</dbReference>
<evidence type="ECO:0000256" key="1">
    <source>
        <dbReference type="ARBA" id="ARBA00022670"/>
    </source>
</evidence>
<dbReference type="InterPro" id="IPR021109">
    <property type="entry name" value="Peptidase_aspartic_dom_sf"/>
</dbReference>
<dbReference type="InterPro" id="IPR051708">
    <property type="entry name" value="Plant_Aspart_Prot_A1"/>
</dbReference>
<keyword evidence="1" id="KW-0645">Protease</keyword>
<evidence type="ECO:0000313" key="3">
    <source>
        <dbReference type="EMBL" id="KAK9188185.1"/>
    </source>
</evidence>
<evidence type="ECO:0008006" key="5">
    <source>
        <dbReference type="Google" id="ProtNLM"/>
    </source>
</evidence>